<comment type="caution">
    <text evidence="3">The sequence shown here is derived from an EMBL/GenBank/DDBJ whole genome shotgun (WGS) entry which is preliminary data.</text>
</comment>
<dbReference type="GO" id="GO:0016787">
    <property type="term" value="F:hydrolase activity"/>
    <property type="evidence" value="ECO:0007669"/>
    <property type="project" value="UniProtKB-KW"/>
</dbReference>
<dbReference type="NCBIfam" id="TIGR01409">
    <property type="entry name" value="TAT_signal_seq"/>
    <property type="match status" value="1"/>
</dbReference>
<dbReference type="PANTHER" id="PTHR46825:SF9">
    <property type="entry name" value="BETA-LACTAMASE-RELATED DOMAIN-CONTAINING PROTEIN"/>
    <property type="match status" value="1"/>
</dbReference>
<dbReference type="PROSITE" id="PS51318">
    <property type="entry name" value="TAT"/>
    <property type="match status" value="1"/>
</dbReference>
<dbReference type="SUPFAM" id="SSF56601">
    <property type="entry name" value="beta-lactamase/transpeptidase-like"/>
    <property type="match status" value="1"/>
</dbReference>
<feature type="transmembrane region" description="Helical" evidence="1">
    <location>
        <begin position="500"/>
        <end position="522"/>
    </location>
</feature>
<proteinExistence type="predicted"/>
<dbReference type="Pfam" id="PF00144">
    <property type="entry name" value="Beta-lactamase"/>
    <property type="match status" value="1"/>
</dbReference>
<dbReference type="InterPro" id="IPR050491">
    <property type="entry name" value="AmpC-like"/>
</dbReference>
<feature type="domain" description="Beta-lactamase-related" evidence="2">
    <location>
        <begin position="50"/>
        <end position="368"/>
    </location>
</feature>
<dbReference type="Gene3D" id="3.40.710.10">
    <property type="entry name" value="DD-peptidase/beta-lactamase superfamily"/>
    <property type="match status" value="1"/>
</dbReference>
<gene>
    <name evidence="3" type="ORF">ACFQEV_01180</name>
</gene>
<evidence type="ECO:0000256" key="1">
    <source>
        <dbReference type="SAM" id="Phobius"/>
    </source>
</evidence>
<evidence type="ECO:0000313" key="4">
    <source>
        <dbReference type="Proteomes" id="UP001596408"/>
    </source>
</evidence>
<reference evidence="3 4" key="1">
    <citation type="journal article" date="2019" name="Int. J. Syst. Evol. Microbiol.">
        <title>The Global Catalogue of Microorganisms (GCM) 10K type strain sequencing project: providing services to taxonomists for standard genome sequencing and annotation.</title>
        <authorList>
            <consortium name="The Broad Institute Genomics Platform"/>
            <consortium name="The Broad Institute Genome Sequencing Center for Infectious Disease"/>
            <person name="Wu L."/>
            <person name="Ma J."/>
        </authorList>
    </citation>
    <scope>NUCLEOTIDE SEQUENCE [LARGE SCALE GENOMIC DNA]</scope>
    <source>
        <strain evidence="3 4">YIM 94188</strain>
    </source>
</reference>
<keyword evidence="1" id="KW-0472">Membrane</keyword>
<sequence length="649" mass="68967">MRQSLSRRQFLAGTGAGCAAVAGVPLTATADTRSSSGADGSAQSDIESLLDDLVESSLGEYDIPGASVAVVTGGDTVLTKGYGVADRATGRVVDPDATPFRIGSVSKPVVATALMQLVQRGEVEPDAGVAEYVDVPIDGYDEEPVTLRQLVTHRGGFEATNRGMWIPDAETLRPLESYLRNDAQKRVRPPGTAGSYSNYGYGLVGQVLAATADEPFHRAIDDALLTPAGMSRSSFRQPLPQPLADAHATGYGPTGIYRGGAFPLVGLRPAGAMSATATDMARFLELQLNDGRVRGERVLEPGTIGAMHERWATHHERLSGMAFGLIEEFRGDVRTLWHNGATLSFYSHLVLVPEYGLGLFVSFNDPNGSAAAGDVVDGVLDDVLPEPDGASLSPDGAPSRAEAIEGTYRSLQRSYTWHDRVTSVLNAATIDVRVASDGTLVTDHGNTTRRWVEIEPLVFERVEGGQRLAFGERDGEVRYLFLGGSPTAYDRVDGLERLRFHGLLALCTVLGTLSAVVGWPAAALYRYLRLGSTAAGGDWRTLLGRRTTRARLVAGGSAVAIFAALFLVVGHFLAAPLVVLSDPPLTFRVLFVGPVLGLLGTLAAAGIGVRAGSRGEWGRTSGAHYALVVGSLFGLCWLLWYWNLLLPPG</sequence>
<keyword evidence="4" id="KW-1185">Reference proteome</keyword>
<dbReference type="InterPro" id="IPR001466">
    <property type="entry name" value="Beta-lactam-related"/>
</dbReference>
<keyword evidence="1" id="KW-1133">Transmembrane helix</keyword>
<dbReference type="RefSeq" id="WP_379692072.1">
    <property type="nucleotide sequence ID" value="NZ_JBHSXH010000004.1"/>
</dbReference>
<dbReference type="Proteomes" id="UP001596408">
    <property type="component" value="Unassembled WGS sequence"/>
</dbReference>
<evidence type="ECO:0000259" key="2">
    <source>
        <dbReference type="Pfam" id="PF00144"/>
    </source>
</evidence>
<feature type="transmembrane region" description="Helical" evidence="1">
    <location>
        <begin position="623"/>
        <end position="642"/>
    </location>
</feature>
<protein>
    <submittedName>
        <fullName evidence="3">Serine hydrolase domain-containing protein</fullName>
        <ecNumber evidence="3">3.-.-.-</ecNumber>
    </submittedName>
</protein>
<dbReference type="EC" id="3.-.-.-" evidence="3"/>
<feature type="transmembrane region" description="Helical" evidence="1">
    <location>
        <begin position="585"/>
        <end position="611"/>
    </location>
</feature>
<dbReference type="PANTHER" id="PTHR46825">
    <property type="entry name" value="D-ALANYL-D-ALANINE-CARBOXYPEPTIDASE/ENDOPEPTIDASE AMPH"/>
    <property type="match status" value="1"/>
</dbReference>
<feature type="transmembrane region" description="Helical" evidence="1">
    <location>
        <begin position="552"/>
        <end position="573"/>
    </location>
</feature>
<keyword evidence="1" id="KW-0812">Transmembrane</keyword>
<dbReference type="InterPro" id="IPR019546">
    <property type="entry name" value="TAT_signal_bac_arc"/>
</dbReference>
<dbReference type="AlphaFoldDB" id="A0ABD5TSP2"/>
<organism evidence="3 4">
    <name type="scientific">Halopelagius fulvigenes</name>
    <dbReference type="NCBI Taxonomy" id="1198324"/>
    <lineage>
        <taxon>Archaea</taxon>
        <taxon>Methanobacteriati</taxon>
        <taxon>Methanobacteriota</taxon>
        <taxon>Stenosarchaea group</taxon>
        <taxon>Halobacteria</taxon>
        <taxon>Halobacteriales</taxon>
        <taxon>Haloferacaceae</taxon>
    </lineage>
</organism>
<evidence type="ECO:0000313" key="3">
    <source>
        <dbReference type="EMBL" id="MFC6823621.1"/>
    </source>
</evidence>
<keyword evidence="3" id="KW-0378">Hydrolase</keyword>
<dbReference type="InterPro" id="IPR012338">
    <property type="entry name" value="Beta-lactam/transpept-like"/>
</dbReference>
<dbReference type="InterPro" id="IPR006311">
    <property type="entry name" value="TAT_signal"/>
</dbReference>
<accession>A0ABD5TSP2</accession>
<name>A0ABD5TSP2_9EURY</name>
<dbReference type="EMBL" id="JBHSXH010000004">
    <property type="protein sequence ID" value="MFC6823621.1"/>
    <property type="molecule type" value="Genomic_DNA"/>
</dbReference>